<organism evidence="2 3">
    <name type="scientific">Hanseniaspora valbyensis NRRL Y-1626</name>
    <dbReference type="NCBI Taxonomy" id="766949"/>
    <lineage>
        <taxon>Eukaryota</taxon>
        <taxon>Fungi</taxon>
        <taxon>Dikarya</taxon>
        <taxon>Ascomycota</taxon>
        <taxon>Saccharomycotina</taxon>
        <taxon>Saccharomycetes</taxon>
        <taxon>Saccharomycodales</taxon>
        <taxon>Saccharomycodaceae</taxon>
        <taxon>Hanseniaspora</taxon>
    </lineage>
</organism>
<dbReference type="GO" id="GO:0031505">
    <property type="term" value="P:fungal-type cell wall organization"/>
    <property type="evidence" value="ECO:0007669"/>
    <property type="project" value="InterPro"/>
</dbReference>
<accession>A0A1B7SZ58</accession>
<comment type="caution">
    <text evidence="2">The sequence shown here is derived from an EMBL/GenBank/DDBJ whole genome shotgun (WGS) entry which is preliminary data.</text>
</comment>
<feature type="non-terminal residue" evidence="2">
    <location>
        <position position="1"/>
    </location>
</feature>
<reference evidence="3" key="1">
    <citation type="journal article" date="2016" name="Proc. Natl. Acad. Sci. U.S.A.">
        <title>Comparative genomics of biotechnologically important yeasts.</title>
        <authorList>
            <person name="Riley R."/>
            <person name="Haridas S."/>
            <person name="Wolfe K.H."/>
            <person name="Lopes M.R."/>
            <person name="Hittinger C.T."/>
            <person name="Goeker M."/>
            <person name="Salamov A.A."/>
            <person name="Wisecaver J.H."/>
            <person name="Long T.M."/>
            <person name="Calvey C.H."/>
            <person name="Aerts A.L."/>
            <person name="Barry K.W."/>
            <person name="Choi C."/>
            <person name="Clum A."/>
            <person name="Coughlan A.Y."/>
            <person name="Deshpande S."/>
            <person name="Douglass A.P."/>
            <person name="Hanson S.J."/>
            <person name="Klenk H.-P."/>
            <person name="LaButti K.M."/>
            <person name="Lapidus A."/>
            <person name="Lindquist E.A."/>
            <person name="Lipzen A.M."/>
            <person name="Meier-Kolthoff J.P."/>
            <person name="Ohm R.A."/>
            <person name="Otillar R.P."/>
            <person name="Pangilinan J.L."/>
            <person name="Peng Y."/>
            <person name="Rokas A."/>
            <person name="Rosa C.A."/>
            <person name="Scheuner C."/>
            <person name="Sibirny A.A."/>
            <person name="Slot J.C."/>
            <person name="Stielow J.B."/>
            <person name="Sun H."/>
            <person name="Kurtzman C.P."/>
            <person name="Blackwell M."/>
            <person name="Grigoriev I.V."/>
            <person name="Jeffries T.W."/>
        </authorList>
    </citation>
    <scope>NUCLEOTIDE SEQUENCE [LARGE SCALE GENOMIC DNA]</scope>
    <source>
        <strain evidence="3">NRRL Y-1626</strain>
    </source>
</reference>
<dbReference type="EMBL" id="LXPE01000583">
    <property type="protein sequence ID" value="OBA21764.1"/>
    <property type="molecule type" value="Genomic_DNA"/>
</dbReference>
<keyword evidence="3" id="KW-1185">Reference proteome</keyword>
<name>A0A1B7SZ58_9ASCO</name>
<sequence>ATSSTSSISSGATASSSSYTGDRPDPSTSITPLPSGAVTTLSLETYETLTFSYTTYTTTRAQTSMWVTLTVQGIVEVIETTFAQRFLTMYSSTFSGSSGSIGLGTYSGTIGVVKNSYLYTESDNGAAMNVLSNKGYIAGFLSWLLLFLI</sequence>
<evidence type="ECO:0000256" key="1">
    <source>
        <dbReference type="SAM" id="MobiDB-lite"/>
    </source>
</evidence>
<dbReference type="InterPro" id="IPR031452">
    <property type="entry name" value="Kre1"/>
</dbReference>
<dbReference type="Pfam" id="PF17056">
    <property type="entry name" value="KRE1"/>
    <property type="match status" value="1"/>
</dbReference>
<proteinExistence type="predicted"/>
<feature type="region of interest" description="Disordered" evidence="1">
    <location>
        <begin position="1"/>
        <end position="34"/>
    </location>
</feature>
<dbReference type="Proteomes" id="UP000092321">
    <property type="component" value="Unassembled WGS sequence"/>
</dbReference>
<evidence type="ECO:0000313" key="3">
    <source>
        <dbReference type="Proteomes" id="UP000092321"/>
    </source>
</evidence>
<gene>
    <name evidence="2" type="ORF">HANVADRAFT_28316</name>
</gene>
<feature type="compositionally biased region" description="Low complexity" evidence="1">
    <location>
        <begin position="1"/>
        <end position="18"/>
    </location>
</feature>
<dbReference type="AlphaFoldDB" id="A0A1B7SZ58"/>
<dbReference type="OrthoDB" id="10584157at2759"/>
<protein>
    <submittedName>
        <fullName evidence="2">Uncharacterized protein</fullName>
    </submittedName>
</protein>
<evidence type="ECO:0000313" key="2">
    <source>
        <dbReference type="EMBL" id="OBA21764.1"/>
    </source>
</evidence>